<protein>
    <recommendedName>
        <fullName evidence="4">Methyl-accepting chemotaxis protein</fullName>
    </recommendedName>
</protein>
<proteinExistence type="predicted"/>
<dbReference type="Proteomes" id="UP000075349">
    <property type="component" value="Unassembled WGS sequence"/>
</dbReference>
<feature type="chain" id="PRO_5007582727" description="Methyl-accepting chemotaxis protein" evidence="1">
    <location>
        <begin position="27"/>
        <end position="77"/>
    </location>
</feature>
<evidence type="ECO:0000256" key="1">
    <source>
        <dbReference type="SAM" id="SignalP"/>
    </source>
</evidence>
<comment type="caution">
    <text evidence="2">The sequence shown here is derived from an EMBL/GenBank/DDBJ whole genome shotgun (WGS) entry which is preliminary data.</text>
</comment>
<name>A0A151JH01_9VIBR</name>
<organism evidence="2 3">
    <name type="scientific">Vibrio cidicii</name>
    <dbReference type="NCBI Taxonomy" id="1763883"/>
    <lineage>
        <taxon>Bacteria</taxon>
        <taxon>Pseudomonadati</taxon>
        <taxon>Pseudomonadota</taxon>
        <taxon>Gammaproteobacteria</taxon>
        <taxon>Vibrionales</taxon>
        <taxon>Vibrionaceae</taxon>
        <taxon>Vibrio</taxon>
    </lineage>
</organism>
<gene>
    <name evidence="2" type="ORF">AUQ44_03275</name>
</gene>
<accession>A0A151JH01</accession>
<evidence type="ECO:0000313" key="3">
    <source>
        <dbReference type="Proteomes" id="UP000075349"/>
    </source>
</evidence>
<reference evidence="3" key="1">
    <citation type="submission" date="2015-12" db="EMBL/GenBank/DDBJ databases">
        <authorList>
            <person name="Tarr C.L."/>
            <person name="Gladney L.M."/>
        </authorList>
    </citation>
    <scope>NUCLEOTIDE SEQUENCE [LARGE SCALE GENOMIC DNA]</scope>
    <source>
        <strain evidence="3">2756-81</strain>
    </source>
</reference>
<evidence type="ECO:0000313" key="2">
    <source>
        <dbReference type="EMBL" id="KYN24863.1"/>
    </source>
</evidence>
<dbReference type="AlphaFoldDB" id="A0A151JH01"/>
<evidence type="ECO:0008006" key="4">
    <source>
        <dbReference type="Google" id="ProtNLM"/>
    </source>
</evidence>
<dbReference type="EMBL" id="LOMK01000001">
    <property type="protein sequence ID" value="KYN24863.1"/>
    <property type="molecule type" value="Genomic_DNA"/>
</dbReference>
<sequence length="77" mass="8657">MRKSVSKATRNAALSITLSISAIAIAATCFYSVKTISEGKIEERAAMDQLVAKRKATMNLMDEFVIKQKQQYRFIIK</sequence>
<keyword evidence="1" id="KW-0732">Signal</keyword>
<feature type="signal peptide" evidence="1">
    <location>
        <begin position="1"/>
        <end position="26"/>
    </location>
</feature>